<comment type="caution">
    <text evidence="2">The sequence shown here is derived from an EMBL/GenBank/DDBJ whole genome shotgun (WGS) entry which is preliminary data.</text>
</comment>
<dbReference type="Pfam" id="PF01042">
    <property type="entry name" value="Ribonuc_L-PSP"/>
    <property type="match status" value="1"/>
</dbReference>
<feature type="coiled-coil region" evidence="1">
    <location>
        <begin position="49"/>
        <end position="76"/>
    </location>
</feature>
<keyword evidence="1" id="KW-0175">Coiled coil</keyword>
<dbReference type="CDD" id="cd00448">
    <property type="entry name" value="YjgF_YER057c_UK114_family"/>
    <property type="match status" value="1"/>
</dbReference>
<dbReference type="EMBL" id="JAROAS010000039">
    <property type="protein sequence ID" value="MED4129661.1"/>
    <property type="molecule type" value="Genomic_DNA"/>
</dbReference>
<evidence type="ECO:0000256" key="1">
    <source>
        <dbReference type="SAM" id="Coils"/>
    </source>
</evidence>
<dbReference type="InterPro" id="IPR006175">
    <property type="entry name" value="YjgF/YER057c/UK114"/>
</dbReference>
<dbReference type="PANTHER" id="PTHR43857">
    <property type="entry name" value="BLR7761 PROTEIN"/>
    <property type="match status" value="1"/>
</dbReference>
<dbReference type="RefSeq" id="WP_328238296.1">
    <property type="nucleotide sequence ID" value="NZ_JAROAS010000039.1"/>
</dbReference>
<sequence length="130" mass="14575">MIISRNPQGVHKPLAPYNHQIEASGDIRWLTLSGQLGMDLEGNVPQNSLEQLKLALSNIHINLQEAEMDVENLTKLVFYIVGEMDAGQRRKIISEFLDDHLPCTTMIFVSGLAGPQFKIEIDAWACKENT</sequence>
<evidence type="ECO:0000313" key="2">
    <source>
        <dbReference type="EMBL" id="MED4129661.1"/>
    </source>
</evidence>
<name>A0ABU6NNY1_9BACI</name>
<reference evidence="2 3" key="1">
    <citation type="submission" date="2023-03" db="EMBL/GenBank/DDBJ databases">
        <title>Bacillus Genome Sequencing.</title>
        <authorList>
            <person name="Dunlap C."/>
        </authorList>
    </citation>
    <scope>NUCLEOTIDE SEQUENCE [LARGE SCALE GENOMIC DNA]</scope>
    <source>
        <strain evidence="2 3">B-4107</strain>
    </source>
</reference>
<dbReference type="PANTHER" id="PTHR43857:SF1">
    <property type="entry name" value="YJGH FAMILY PROTEIN"/>
    <property type="match status" value="1"/>
</dbReference>
<accession>A0ABU6NNY1</accession>
<evidence type="ECO:0000313" key="3">
    <source>
        <dbReference type="Proteomes" id="UP001341820"/>
    </source>
</evidence>
<protein>
    <submittedName>
        <fullName evidence="2">RidA family protein</fullName>
    </submittedName>
</protein>
<dbReference type="SUPFAM" id="SSF55298">
    <property type="entry name" value="YjgF-like"/>
    <property type="match status" value="1"/>
</dbReference>
<dbReference type="Proteomes" id="UP001341820">
    <property type="component" value="Unassembled WGS sequence"/>
</dbReference>
<proteinExistence type="predicted"/>
<dbReference type="InterPro" id="IPR035959">
    <property type="entry name" value="RutC-like_sf"/>
</dbReference>
<organism evidence="2 3">
    <name type="scientific">Shouchella miscanthi</name>
    <dbReference type="NCBI Taxonomy" id="2598861"/>
    <lineage>
        <taxon>Bacteria</taxon>
        <taxon>Bacillati</taxon>
        <taxon>Bacillota</taxon>
        <taxon>Bacilli</taxon>
        <taxon>Bacillales</taxon>
        <taxon>Bacillaceae</taxon>
        <taxon>Shouchella</taxon>
    </lineage>
</organism>
<gene>
    <name evidence="2" type="ORF">P5F74_16115</name>
</gene>
<keyword evidence="3" id="KW-1185">Reference proteome</keyword>
<dbReference type="Gene3D" id="3.30.1330.40">
    <property type="entry name" value="RutC-like"/>
    <property type="match status" value="1"/>
</dbReference>